<dbReference type="InterPro" id="IPR001387">
    <property type="entry name" value="Cro/C1-type_HTH"/>
</dbReference>
<sequence length="201" mass="23387">MNNSLRQYRKQANLTQSQVAQRVNVTSRTIISIEKGQYKPSLILAYKLATLFHTDIETLFNLATYVEAEKDEKNLSVIFWGILSLLFLYFAFSDWSNWLSLFKDILIVVICLFLAISKSKAINLNEPDDDERDQYVERLADHQVITIMEWLSLTLFIIFMLIYQFDGENLVIGIIAIIAILYWTIINILRLSVTILNNIRN</sequence>
<evidence type="ECO:0000313" key="5">
    <source>
        <dbReference type="Proteomes" id="UP000289996"/>
    </source>
</evidence>
<proteinExistence type="predicted"/>
<evidence type="ECO:0000313" key="4">
    <source>
        <dbReference type="EMBL" id="VDG29428.1"/>
    </source>
</evidence>
<dbReference type="Pfam" id="PF01381">
    <property type="entry name" value="HTH_3"/>
    <property type="match status" value="1"/>
</dbReference>
<feature type="transmembrane region" description="Helical" evidence="2">
    <location>
        <begin position="144"/>
        <end position="165"/>
    </location>
</feature>
<dbReference type="SMART" id="SM00530">
    <property type="entry name" value="HTH_XRE"/>
    <property type="match status" value="1"/>
</dbReference>
<keyword evidence="2" id="KW-0812">Transmembrane</keyword>
<keyword evidence="5" id="KW-1185">Reference proteome</keyword>
<dbReference type="GO" id="GO:0003677">
    <property type="term" value="F:DNA binding"/>
    <property type="evidence" value="ECO:0007669"/>
    <property type="project" value="UniProtKB-KW"/>
</dbReference>
<gene>
    <name evidence="4" type="ORF">MUDAN_MDHGFNIF_00983</name>
</gene>
<feature type="transmembrane region" description="Helical" evidence="2">
    <location>
        <begin position="98"/>
        <end position="116"/>
    </location>
</feature>
<accession>A0A660DZY8</accession>
<reference evidence="4 5" key="1">
    <citation type="submission" date="2018-11" db="EMBL/GenBank/DDBJ databases">
        <authorList>
            <person name="Wuyts S."/>
        </authorList>
    </citation>
    <scope>NUCLEOTIDE SEQUENCE [LARGE SCALE GENOMIC DNA]</scope>
    <source>
        <strain evidence="4">Lactobacillus mudanjiangensis AMBF249</strain>
    </source>
</reference>
<dbReference type="RefSeq" id="WP_130852136.1">
    <property type="nucleotide sequence ID" value="NZ_UYIG01000141.1"/>
</dbReference>
<dbReference type="PANTHER" id="PTHR46558:SF4">
    <property type="entry name" value="DNA-BIDING PHAGE PROTEIN"/>
    <property type="match status" value="1"/>
</dbReference>
<dbReference type="Gene3D" id="1.10.260.40">
    <property type="entry name" value="lambda repressor-like DNA-binding domains"/>
    <property type="match status" value="1"/>
</dbReference>
<dbReference type="SUPFAM" id="SSF47413">
    <property type="entry name" value="lambda repressor-like DNA-binding domains"/>
    <property type="match status" value="1"/>
</dbReference>
<name>A0A660DZY8_9LACO</name>
<evidence type="ECO:0000259" key="3">
    <source>
        <dbReference type="PROSITE" id="PS50943"/>
    </source>
</evidence>
<feature type="transmembrane region" description="Helical" evidence="2">
    <location>
        <begin position="171"/>
        <end position="193"/>
    </location>
</feature>
<dbReference type="OrthoDB" id="6386941at2"/>
<dbReference type="PANTHER" id="PTHR46558">
    <property type="entry name" value="TRACRIPTIONAL REGULATORY PROTEIN-RELATED-RELATED"/>
    <property type="match status" value="1"/>
</dbReference>
<dbReference type="Proteomes" id="UP000289996">
    <property type="component" value="Unassembled WGS sequence"/>
</dbReference>
<feature type="transmembrane region" description="Helical" evidence="2">
    <location>
        <begin position="75"/>
        <end position="92"/>
    </location>
</feature>
<organism evidence="4 5">
    <name type="scientific">Lactiplantibacillus mudanjiangensis</name>
    <dbReference type="NCBI Taxonomy" id="1296538"/>
    <lineage>
        <taxon>Bacteria</taxon>
        <taxon>Bacillati</taxon>
        <taxon>Bacillota</taxon>
        <taxon>Bacilli</taxon>
        <taxon>Lactobacillales</taxon>
        <taxon>Lactobacillaceae</taxon>
        <taxon>Lactiplantibacillus</taxon>
    </lineage>
</organism>
<evidence type="ECO:0000256" key="1">
    <source>
        <dbReference type="ARBA" id="ARBA00023125"/>
    </source>
</evidence>
<dbReference type="AlphaFoldDB" id="A0A660DZY8"/>
<keyword evidence="1" id="KW-0238">DNA-binding</keyword>
<evidence type="ECO:0000256" key="2">
    <source>
        <dbReference type="SAM" id="Phobius"/>
    </source>
</evidence>
<dbReference type="PROSITE" id="PS50943">
    <property type="entry name" value="HTH_CROC1"/>
    <property type="match status" value="1"/>
</dbReference>
<dbReference type="CDD" id="cd00093">
    <property type="entry name" value="HTH_XRE"/>
    <property type="match status" value="1"/>
</dbReference>
<keyword evidence="2" id="KW-1133">Transmembrane helix</keyword>
<dbReference type="InterPro" id="IPR010982">
    <property type="entry name" value="Lambda_DNA-bd_dom_sf"/>
</dbReference>
<feature type="domain" description="HTH cro/C1-type" evidence="3">
    <location>
        <begin position="5"/>
        <end position="59"/>
    </location>
</feature>
<dbReference type="EMBL" id="UYIG01000141">
    <property type="protein sequence ID" value="VDG29428.1"/>
    <property type="molecule type" value="Genomic_DNA"/>
</dbReference>
<protein>
    <submittedName>
        <fullName evidence="4">Transcriptional regulator [Lactobacillus helveticus]</fullName>
    </submittedName>
</protein>
<keyword evidence="2" id="KW-0472">Membrane</keyword>